<reference evidence="6" key="1">
    <citation type="submission" date="2021-10" db="EMBL/GenBank/DDBJ databases">
        <title>Tropical sea cucumber genome reveals ecological adaptation and Cuvierian tubules defense mechanism.</title>
        <authorList>
            <person name="Chen T."/>
        </authorList>
    </citation>
    <scope>NUCLEOTIDE SEQUENCE</scope>
    <source>
        <strain evidence="6">Nanhai2018</strain>
        <tissue evidence="6">Muscle</tissue>
    </source>
</reference>
<name>A0A9Q1BVB9_HOLLE</name>
<dbReference type="InterPro" id="IPR001810">
    <property type="entry name" value="F-box_dom"/>
</dbReference>
<dbReference type="SUPFAM" id="SSF81383">
    <property type="entry name" value="F-box domain"/>
    <property type="match status" value="1"/>
</dbReference>
<comment type="subcellular location">
    <subcellularLocation>
        <location evidence="1">Nucleus</location>
    </subcellularLocation>
</comment>
<dbReference type="Pfam" id="PF12937">
    <property type="entry name" value="F-box-like"/>
    <property type="match status" value="1"/>
</dbReference>
<comment type="caution">
    <text evidence="6">The sequence shown here is derived from an EMBL/GenBank/DDBJ whole genome shotgun (WGS) entry which is preliminary data.</text>
</comment>
<comment type="pathway">
    <text evidence="2">Protein modification; protein ubiquitination.</text>
</comment>
<dbReference type="GO" id="GO:0005737">
    <property type="term" value="C:cytoplasm"/>
    <property type="evidence" value="ECO:0007669"/>
    <property type="project" value="TreeGrafter"/>
</dbReference>
<evidence type="ECO:0000256" key="1">
    <source>
        <dbReference type="ARBA" id="ARBA00004123"/>
    </source>
</evidence>
<evidence type="ECO:0000256" key="4">
    <source>
        <dbReference type="ARBA" id="ARBA00023242"/>
    </source>
</evidence>
<proteinExistence type="predicted"/>
<dbReference type="PANTHER" id="PTHR13123:SF7">
    <property type="entry name" value="LD30288P"/>
    <property type="match status" value="1"/>
</dbReference>
<evidence type="ECO:0000313" key="6">
    <source>
        <dbReference type="EMBL" id="KAJ8033521.1"/>
    </source>
</evidence>
<dbReference type="InterPro" id="IPR036047">
    <property type="entry name" value="F-box-like_dom_sf"/>
</dbReference>
<dbReference type="EMBL" id="JAIZAY010000011">
    <property type="protein sequence ID" value="KAJ8033521.1"/>
    <property type="molecule type" value="Genomic_DNA"/>
</dbReference>
<evidence type="ECO:0000259" key="5">
    <source>
        <dbReference type="Pfam" id="PF12937"/>
    </source>
</evidence>
<dbReference type="InterPro" id="IPR040394">
    <property type="entry name" value="FBX25/32"/>
</dbReference>
<keyword evidence="3" id="KW-0833">Ubl conjugation pathway</keyword>
<dbReference type="PANTHER" id="PTHR13123">
    <property type="entry name" value="LD30288P"/>
    <property type="match status" value="1"/>
</dbReference>
<dbReference type="GO" id="GO:0016567">
    <property type="term" value="P:protein ubiquitination"/>
    <property type="evidence" value="ECO:0007669"/>
    <property type="project" value="TreeGrafter"/>
</dbReference>
<dbReference type="Proteomes" id="UP001152320">
    <property type="component" value="Chromosome 11"/>
</dbReference>
<keyword evidence="7" id="KW-1185">Reference proteome</keyword>
<dbReference type="GO" id="GO:0019005">
    <property type="term" value="C:SCF ubiquitin ligase complex"/>
    <property type="evidence" value="ECO:0007669"/>
    <property type="project" value="TreeGrafter"/>
</dbReference>
<evidence type="ECO:0000256" key="2">
    <source>
        <dbReference type="ARBA" id="ARBA00004906"/>
    </source>
</evidence>
<accession>A0A9Q1BVB9</accession>
<gene>
    <name evidence="6" type="ORF">HOLleu_23782</name>
</gene>
<dbReference type="GO" id="GO:0005634">
    <property type="term" value="C:nucleus"/>
    <property type="evidence" value="ECO:0007669"/>
    <property type="project" value="UniProtKB-SubCell"/>
</dbReference>
<evidence type="ECO:0000313" key="7">
    <source>
        <dbReference type="Proteomes" id="UP001152320"/>
    </source>
</evidence>
<dbReference type="OrthoDB" id="9991467at2759"/>
<dbReference type="AlphaFoldDB" id="A0A9Q1BVB9"/>
<protein>
    <submittedName>
        <fullName evidence="6">F-box only protein 25</fullName>
    </submittedName>
</protein>
<keyword evidence="4" id="KW-0539">Nucleus</keyword>
<evidence type="ECO:0000256" key="3">
    <source>
        <dbReference type="ARBA" id="ARBA00022786"/>
    </source>
</evidence>
<organism evidence="6 7">
    <name type="scientific">Holothuria leucospilota</name>
    <name type="common">Black long sea cucumber</name>
    <name type="synonym">Mertensiothuria leucospilota</name>
    <dbReference type="NCBI Taxonomy" id="206669"/>
    <lineage>
        <taxon>Eukaryota</taxon>
        <taxon>Metazoa</taxon>
        <taxon>Echinodermata</taxon>
        <taxon>Eleutherozoa</taxon>
        <taxon>Echinozoa</taxon>
        <taxon>Holothuroidea</taxon>
        <taxon>Aspidochirotacea</taxon>
        <taxon>Aspidochirotida</taxon>
        <taxon>Holothuriidae</taxon>
        <taxon>Holothuria</taxon>
    </lineage>
</organism>
<feature type="domain" description="F-box" evidence="5">
    <location>
        <begin position="47"/>
        <end position="90"/>
    </location>
</feature>
<dbReference type="Gene3D" id="1.20.1280.50">
    <property type="match status" value="1"/>
</dbReference>
<sequence length="183" mass="21400">MKLNYERIVGSVVANKCRMGVLDSWVKEIRSTEMVSKEDDGKPTLMDLPEECQRVIFRCLADPADIIHLSQTCSQLYIIGSEDLLWEELFWYHFTEAQLPMVPMEDCRRDWKAGFQRLLEHHSLKVEYVTMMARCSYCSCVYWQGSEHPCPGEMTKKGENSPTLEHRDRKVEILSPRDLMSIF</sequence>